<proteinExistence type="predicted"/>
<geneLocation type="plasmid" evidence="2 3">
    <name>pFA3</name>
</geneLocation>
<evidence type="ECO:0008006" key="4">
    <source>
        <dbReference type="Google" id="ProtNLM"/>
    </source>
</evidence>
<organism evidence="2 3">
    <name type="scientific">Fulvitalea axinellae</name>
    <dbReference type="NCBI Taxonomy" id="1182444"/>
    <lineage>
        <taxon>Bacteria</taxon>
        <taxon>Pseudomonadati</taxon>
        <taxon>Bacteroidota</taxon>
        <taxon>Cytophagia</taxon>
        <taxon>Cytophagales</taxon>
        <taxon>Persicobacteraceae</taxon>
        <taxon>Fulvitalea</taxon>
    </lineage>
</organism>
<sequence length="237" mass="26480">MKLTPKPGKLLRLPLFLLLVFVPLVLGACQSSDDDDPPPFYQTADQLATTYDSKGEIDEAERQKIFSYYNKKQWDELETLFTSKNINGGWPPANGGYDVRDDTPLLSGQEYDRYSNALSGWDGQGEPPLGGSFTSPVKNGQAYSFGQRALNKPEAGYDFYFVIEVLKDLPFKGQSATVIPWFDQPGDGVQTMWKIPKDPNTGYPLTWNKMAELGYIKITIKKSPSGKYENLVGTVIQ</sequence>
<evidence type="ECO:0000313" key="2">
    <source>
        <dbReference type="EMBL" id="BDD12047.1"/>
    </source>
</evidence>
<gene>
    <name evidence="2" type="ORF">FUAX_44790</name>
</gene>
<name>A0AAU9CYL1_9BACT</name>
<evidence type="ECO:0000256" key="1">
    <source>
        <dbReference type="SAM" id="SignalP"/>
    </source>
</evidence>
<feature type="signal peptide" evidence="1">
    <location>
        <begin position="1"/>
        <end position="28"/>
    </location>
</feature>
<dbReference type="RefSeq" id="WP_338395418.1">
    <property type="nucleotide sequence ID" value="NZ_AP025317.1"/>
</dbReference>
<keyword evidence="1" id="KW-0732">Signal</keyword>
<dbReference type="EMBL" id="AP025317">
    <property type="protein sequence ID" value="BDD12047.1"/>
    <property type="molecule type" value="Genomic_DNA"/>
</dbReference>
<reference evidence="2 3" key="1">
    <citation type="submission" date="2021-12" db="EMBL/GenBank/DDBJ databases">
        <title>Genome sequencing of bacteria with rrn-lacking chromosome and rrn-plasmid.</title>
        <authorList>
            <person name="Anda M."/>
            <person name="Iwasaki W."/>
        </authorList>
    </citation>
    <scope>NUCLEOTIDE SEQUENCE [LARGE SCALE GENOMIC DNA]</scope>
    <source>
        <strain evidence="2 3">DSM 100852</strain>
        <plasmid evidence="2 3">pFA3</plasmid>
    </source>
</reference>
<keyword evidence="2" id="KW-0614">Plasmid</keyword>
<accession>A0AAU9CYL1</accession>
<protein>
    <recommendedName>
        <fullName evidence="4">DUF4237 domain-containing protein</fullName>
    </recommendedName>
</protein>
<keyword evidence="3" id="KW-1185">Reference proteome</keyword>
<dbReference type="KEGG" id="fax:FUAX_44790"/>
<dbReference type="Proteomes" id="UP001348817">
    <property type="component" value="Plasmid pFA3"/>
</dbReference>
<feature type="chain" id="PRO_5043448567" description="DUF4237 domain-containing protein" evidence="1">
    <location>
        <begin position="29"/>
        <end position="237"/>
    </location>
</feature>
<dbReference type="PROSITE" id="PS51257">
    <property type="entry name" value="PROKAR_LIPOPROTEIN"/>
    <property type="match status" value="1"/>
</dbReference>
<dbReference type="AlphaFoldDB" id="A0AAU9CYL1"/>
<evidence type="ECO:0000313" key="3">
    <source>
        <dbReference type="Proteomes" id="UP001348817"/>
    </source>
</evidence>